<proteinExistence type="predicted"/>
<dbReference type="AlphaFoldDB" id="A0A0G4EMU7"/>
<name>A0A0G4EMU7_VITBC</name>
<reference evidence="3 4" key="1">
    <citation type="submission" date="2014-11" db="EMBL/GenBank/DDBJ databases">
        <authorList>
            <person name="Zhu J."/>
            <person name="Qi W."/>
            <person name="Song R."/>
        </authorList>
    </citation>
    <scope>NUCLEOTIDE SEQUENCE [LARGE SCALE GENOMIC DNA]</scope>
</reference>
<evidence type="ECO:0000256" key="2">
    <source>
        <dbReference type="SAM" id="MobiDB-lite"/>
    </source>
</evidence>
<evidence type="ECO:0000256" key="1">
    <source>
        <dbReference type="SAM" id="Coils"/>
    </source>
</evidence>
<feature type="region of interest" description="Disordered" evidence="2">
    <location>
        <begin position="1"/>
        <end position="59"/>
    </location>
</feature>
<gene>
    <name evidence="3" type="ORF">Vbra_4026</name>
</gene>
<organism evidence="3 4">
    <name type="scientific">Vitrella brassicaformis (strain CCMP3155)</name>
    <dbReference type="NCBI Taxonomy" id="1169540"/>
    <lineage>
        <taxon>Eukaryota</taxon>
        <taxon>Sar</taxon>
        <taxon>Alveolata</taxon>
        <taxon>Colpodellida</taxon>
        <taxon>Vitrellaceae</taxon>
        <taxon>Vitrella</taxon>
    </lineage>
</organism>
<feature type="compositionally biased region" description="Polar residues" evidence="2">
    <location>
        <begin position="294"/>
        <end position="304"/>
    </location>
</feature>
<keyword evidence="4" id="KW-1185">Reference proteome</keyword>
<dbReference type="InParanoid" id="A0A0G4EMU7"/>
<dbReference type="VEuPathDB" id="CryptoDB:Vbra_4026"/>
<dbReference type="Proteomes" id="UP000041254">
    <property type="component" value="Unassembled WGS sequence"/>
</dbReference>
<feature type="compositionally biased region" description="Basic and acidic residues" evidence="2">
    <location>
        <begin position="16"/>
        <end position="59"/>
    </location>
</feature>
<dbReference type="EMBL" id="CDMY01000263">
    <property type="protein sequence ID" value="CEL98139.1"/>
    <property type="molecule type" value="Genomic_DNA"/>
</dbReference>
<dbReference type="PhylomeDB" id="A0A0G4EMU7"/>
<keyword evidence="1" id="KW-0175">Coiled coil</keyword>
<evidence type="ECO:0000313" key="3">
    <source>
        <dbReference type="EMBL" id="CEL98139.1"/>
    </source>
</evidence>
<feature type="region of interest" description="Disordered" evidence="2">
    <location>
        <begin position="290"/>
        <end position="309"/>
    </location>
</feature>
<accession>A0A0G4EMU7</accession>
<sequence length="393" mass="43678">MMFSGGLSSGGSPRGVSREDDSTRRGLEEKMRGLMDELKDMHRKKEEADRNARNVRSDLDSSIQRYKRDIQQGGEIQKAGASLDLQIHQALRTMDQLYQDFDAASKENADLQSQLAGLKLQLRQEAVLCVHRQGKQLEGEVANTTNMVKRLEEDNALARGELKALLMELNESQRKKRSLPQELEASSSFLSGRFTSLGSTIADTRHKIKDRRQEVDATRGRIAQLKDTLRRHAKDHRREMHQQAARSKCQQRLEVSVAREGEQNANLRAALEACRADLDRIMADVNKGLAAPAATSSPQHQQQHGGDRAKRMGPITARLMPASWQPPQIPRPPYHGVRLLPRPPPPLGLSQTSVVMPHTPAPAPAAAAAAMSYSQSMPFLPPPPVPLHTAMHQ</sequence>
<feature type="coiled-coil region" evidence="1">
    <location>
        <begin position="94"/>
        <end position="175"/>
    </location>
</feature>
<protein>
    <submittedName>
        <fullName evidence="3">Uncharacterized protein</fullName>
    </submittedName>
</protein>
<evidence type="ECO:0000313" key="4">
    <source>
        <dbReference type="Proteomes" id="UP000041254"/>
    </source>
</evidence>